<feature type="region of interest" description="Disordered" evidence="1">
    <location>
        <begin position="98"/>
        <end position="178"/>
    </location>
</feature>
<gene>
    <name evidence="2" type="ORF">KTH64_02375</name>
</gene>
<name>A0AAW5R8H9_ACIJU</name>
<organism evidence="2 3">
    <name type="scientific">Acinetobacter junii</name>
    <dbReference type="NCBI Taxonomy" id="40215"/>
    <lineage>
        <taxon>Bacteria</taxon>
        <taxon>Pseudomonadati</taxon>
        <taxon>Pseudomonadota</taxon>
        <taxon>Gammaproteobacteria</taxon>
        <taxon>Moraxellales</taxon>
        <taxon>Moraxellaceae</taxon>
        <taxon>Acinetobacter</taxon>
    </lineage>
</organism>
<dbReference type="AlphaFoldDB" id="A0AAW5R8H9"/>
<feature type="compositionally biased region" description="Polar residues" evidence="1">
    <location>
        <begin position="160"/>
        <end position="177"/>
    </location>
</feature>
<protein>
    <submittedName>
        <fullName evidence="2">DUF1376 domain-containing protein</fullName>
    </submittedName>
</protein>
<dbReference type="Pfam" id="PF07120">
    <property type="entry name" value="DUF1376"/>
    <property type="match status" value="1"/>
</dbReference>
<evidence type="ECO:0000313" key="2">
    <source>
        <dbReference type="EMBL" id="MCU4395836.1"/>
    </source>
</evidence>
<accession>A0AAW5R8H9</accession>
<dbReference type="InterPro" id="IPR010781">
    <property type="entry name" value="DUF1376"/>
</dbReference>
<dbReference type="EMBL" id="JAHPRE010000006">
    <property type="protein sequence ID" value="MCU4395836.1"/>
    <property type="molecule type" value="Genomic_DNA"/>
</dbReference>
<sequence>MHYYEKKIGDYHRKAGRLNILQHGVYNLLMDACYDREAFPTEAQAIDWVWAETDEEIAAVKFVLKKFFVMNEEGIYIQNHIQEDLIAYKTYIAKQAENGKQGGRPKGSKNKAKTGNDSGESQQVEQPTEQTQENRTESEINPPLNQENPTESQKKPKPITINQEPLTNNQDSNGNNASEEKVNFVPIQFATYQAHDKEFYSLLELASEHSQFQMDFIDLAVPRHESISSTDFQTLLQDYCDFFAAKNDKNTPSIWFVKWLTWIQNNIQDVIKRREKQTKANQPVNTNQPAKSYFERILDEEQSANTIVDVTPTKKLIASGEYGHA</sequence>
<feature type="compositionally biased region" description="Low complexity" evidence="1">
    <location>
        <begin position="120"/>
        <end position="131"/>
    </location>
</feature>
<comment type="caution">
    <text evidence="2">The sequence shown here is derived from an EMBL/GenBank/DDBJ whole genome shotgun (WGS) entry which is preliminary data.</text>
</comment>
<evidence type="ECO:0000256" key="1">
    <source>
        <dbReference type="SAM" id="MobiDB-lite"/>
    </source>
</evidence>
<dbReference type="Proteomes" id="UP001208534">
    <property type="component" value="Unassembled WGS sequence"/>
</dbReference>
<dbReference type="RefSeq" id="WP_262578432.1">
    <property type="nucleotide sequence ID" value="NZ_JAHPRE010000006.1"/>
</dbReference>
<evidence type="ECO:0000313" key="3">
    <source>
        <dbReference type="Proteomes" id="UP001208534"/>
    </source>
</evidence>
<proteinExistence type="predicted"/>
<reference evidence="2" key="1">
    <citation type="submission" date="2021-06" db="EMBL/GenBank/DDBJ databases">
        <title>Propagation of a rapidly emergent carbapenem-resistant Acinetobacter baumannii lineage by various extra-hospital transmission networks.</title>
        <authorList>
            <person name="Calix J."/>
        </authorList>
    </citation>
    <scope>NUCLEOTIDE SEQUENCE</scope>
    <source>
        <strain evidence="2">WU_MDCI_Aw63</strain>
    </source>
</reference>